<keyword evidence="3" id="KW-1185">Reference proteome</keyword>
<sequence length="119" mass="12654">MTVSNLKSITLFVADQDAALAFYAHKLGFTVRQDVSNGEHRWLEVVPQNAQTGVLLLRPFPGIQAGTARGIMLAVPDVETAATELREAGVEVSGPTQMPWGLEATFSDPDGNGFVLSAA</sequence>
<evidence type="ECO:0000313" key="2">
    <source>
        <dbReference type="EMBL" id="KXZ61962.1"/>
    </source>
</evidence>
<dbReference type="PANTHER" id="PTHR36437:SF2">
    <property type="entry name" value="GLYOXALASE_BLEOMYCIN RESISTANCE PROTEIN_DIOXYGENASE"/>
    <property type="match status" value="1"/>
</dbReference>
<dbReference type="Gene3D" id="3.10.180.10">
    <property type="entry name" value="2,3-Dihydroxybiphenyl 1,2-Dioxygenase, domain 1"/>
    <property type="match status" value="1"/>
</dbReference>
<protein>
    <submittedName>
        <fullName evidence="2">Glyoxalase-like domain protein</fullName>
    </submittedName>
</protein>
<reference evidence="2 3" key="1">
    <citation type="submission" date="2016-01" db="EMBL/GenBank/DDBJ databases">
        <title>Draft genome sequences of Microbacterium laevaniformans LCDC 91-0039 and the type strain of Microbacterium hominis LCDC 84-209.</title>
        <authorList>
            <person name="Bernier A.-M."/>
            <person name="Bernard K."/>
        </authorList>
    </citation>
    <scope>NUCLEOTIDE SEQUENCE [LARGE SCALE GENOMIC DNA]</scope>
    <source>
        <strain evidence="2 3">LCDC 91-0039</strain>
    </source>
</reference>
<evidence type="ECO:0000259" key="1">
    <source>
        <dbReference type="PROSITE" id="PS51819"/>
    </source>
</evidence>
<dbReference type="PATRIC" id="fig|36807.3.peg.5"/>
<name>A0A150HIJ6_9MICO</name>
<dbReference type="SUPFAM" id="SSF54593">
    <property type="entry name" value="Glyoxalase/Bleomycin resistance protein/Dihydroxybiphenyl dioxygenase"/>
    <property type="match status" value="1"/>
</dbReference>
<gene>
    <name evidence="2" type="ORF">Mlaev_00005</name>
</gene>
<dbReference type="InterPro" id="IPR004360">
    <property type="entry name" value="Glyas_Fos-R_dOase_dom"/>
</dbReference>
<feature type="domain" description="VOC" evidence="1">
    <location>
        <begin position="5"/>
        <end position="119"/>
    </location>
</feature>
<dbReference type="STRING" id="36807.Mlaev_00005"/>
<dbReference type="Pfam" id="PF00903">
    <property type="entry name" value="Glyoxalase"/>
    <property type="match status" value="1"/>
</dbReference>
<dbReference type="InterPro" id="IPR037523">
    <property type="entry name" value="VOC_core"/>
</dbReference>
<organism evidence="2 3">
    <name type="scientific">Microbacterium laevaniformans</name>
    <dbReference type="NCBI Taxonomy" id="36807"/>
    <lineage>
        <taxon>Bacteria</taxon>
        <taxon>Bacillati</taxon>
        <taxon>Actinomycetota</taxon>
        <taxon>Actinomycetes</taxon>
        <taxon>Micrococcales</taxon>
        <taxon>Microbacteriaceae</taxon>
        <taxon>Microbacterium</taxon>
    </lineage>
</organism>
<proteinExistence type="predicted"/>
<dbReference type="InterPro" id="IPR029068">
    <property type="entry name" value="Glyas_Bleomycin-R_OHBP_Dase"/>
</dbReference>
<accession>A0A150HIJ6</accession>
<dbReference type="PROSITE" id="PS51819">
    <property type="entry name" value="VOC"/>
    <property type="match status" value="1"/>
</dbReference>
<evidence type="ECO:0000313" key="3">
    <source>
        <dbReference type="Proteomes" id="UP000075357"/>
    </source>
</evidence>
<dbReference type="RefSeq" id="WP_061680916.1">
    <property type="nucleotide sequence ID" value="NZ_LRAD01000001.1"/>
</dbReference>
<comment type="caution">
    <text evidence="2">The sequence shown here is derived from an EMBL/GenBank/DDBJ whole genome shotgun (WGS) entry which is preliminary data.</text>
</comment>
<dbReference type="PANTHER" id="PTHR36437">
    <property type="entry name" value="GLYOXALASE/BLEOMYCIN RESISTANCE PROTEIN/DIOXYGENASE"/>
    <property type="match status" value="1"/>
</dbReference>
<dbReference type="EMBL" id="LRAD01000001">
    <property type="protein sequence ID" value="KXZ61962.1"/>
    <property type="molecule type" value="Genomic_DNA"/>
</dbReference>
<dbReference type="AlphaFoldDB" id="A0A150HIJ6"/>
<dbReference type="Proteomes" id="UP000075357">
    <property type="component" value="Unassembled WGS sequence"/>
</dbReference>